<keyword evidence="1" id="KW-0812">Transmembrane</keyword>
<accession>A0AAV1KPP3</accession>
<keyword evidence="3" id="KW-1185">Reference proteome</keyword>
<comment type="caution">
    <text evidence="2">The sequence shown here is derived from an EMBL/GenBank/DDBJ whole genome shotgun (WGS) entry which is preliminary data.</text>
</comment>
<keyword evidence="1" id="KW-1133">Transmembrane helix</keyword>
<protein>
    <submittedName>
        <fullName evidence="2">Uncharacterized protein</fullName>
    </submittedName>
</protein>
<feature type="transmembrane region" description="Helical" evidence="1">
    <location>
        <begin position="7"/>
        <end position="27"/>
    </location>
</feature>
<sequence length="169" mass="19565">MPISGCTNGVVATVLVALLFLPVQYYIPDFYASEPEPVLVAPSPYKFSWHQLEDYPLFDTVVAVTLVLLAFLIYICDWIQRKLLERRIIKLNQHLGESMDRLRAWDARQEQLETTLHTVQNATAEYSLLMYLMLRKHRCLGPHKGSPANCLFDKELDNIHFLRSNMLEV</sequence>
<evidence type="ECO:0000256" key="1">
    <source>
        <dbReference type="SAM" id="Phobius"/>
    </source>
</evidence>
<evidence type="ECO:0000313" key="2">
    <source>
        <dbReference type="EMBL" id="CAK1584996.1"/>
    </source>
</evidence>
<gene>
    <name evidence="2" type="ORF">PARMNEM_LOCUS6143</name>
</gene>
<proteinExistence type="predicted"/>
<feature type="transmembrane region" description="Helical" evidence="1">
    <location>
        <begin position="55"/>
        <end position="76"/>
    </location>
</feature>
<dbReference type="Proteomes" id="UP001314205">
    <property type="component" value="Unassembled WGS sequence"/>
</dbReference>
<reference evidence="2 3" key="1">
    <citation type="submission" date="2023-11" db="EMBL/GenBank/DDBJ databases">
        <authorList>
            <person name="Hedman E."/>
            <person name="Englund M."/>
            <person name="Stromberg M."/>
            <person name="Nyberg Akerstrom W."/>
            <person name="Nylinder S."/>
            <person name="Jareborg N."/>
            <person name="Kallberg Y."/>
            <person name="Kronander E."/>
        </authorList>
    </citation>
    <scope>NUCLEOTIDE SEQUENCE [LARGE SCALE GENOMIC DNA]</scope>
</reference>
<evidence type="ECO:0000313" key="3">
    <source>
        <dbReference type="Proteomes" id="UP001314205"/>
    </source>
</evidence>
<organism evidence="2 3">
    <name type="scientific">Parnassius mnemosyne</name>
    <name type="common">clouded apollo</name>
    <dbReference type="NCBI Taxonomy" id="213953"/>
    <lineage>
        <taxon>Eukaryota</taxon>
        <taxon>Metazoa</taxon>
        <taxon>Ecdysozoa</taxon>
        <taxon>Arthropoda</taxon>
        <taxon>Hexapoda</taxon>
        <taxon>Insecta</taxon>
        <taxon>Pterygota</taxon>
        <taxon>Neoptera</taxon>
        <taxon>Endopterygota</taxon>
        <taxon>Lepidoptera</taxon>
        <taxon>Glossata</taxon>
        <taxon>Ditrysia</taxon>
        <taxon>Papilionoidea</taxon>
        <taxon>Papilionidae</taxon>
        <taxon>Parnassiinae</taxon>
        <taxon>Parnassini</taxon>
        <taxon>Parnassius</taxon>
        <taxon>Driopa</taxon>
    </lineage>
</organism>
<dbReference type="AlphaFoldDB" id="A0AAV1KPP3"/>
<keyword evidence="1" id="KW-0472">Membrane</keyword>
<name>A0AAV1KPP3_9NEOP</name>
<dbReference type="EMBL" id="CAVLGL010000068">
    <property type="protein sequence ID" value="CAK1584996.1"/>
    <property type="molecule type" value="Genomic_DNA"/>
</dbReference>